<evidence type="ECO:0000256" key="1">
    <source>
        <dbReference type="SAM" id="MobiDB-lite"/>
    </source>
</evidence>
<accession>A0A0F7SH00</accession>
<sequence>MPLRRTKTVYTSLDSTLSCPSSPESGRFPLPVSVKNWAQINSSCSNSPFVPSSSANPNRGPSDPCSSFPHSRLQTEHTDRHTYTCPQFSLELASHSILRPTEDGSIYFSPKHPQLYSRSRPYPRGSGSDGAEEYFPAFSRGVTA</sequence>
<dbReference type="AlphaFoldDB" id="A0A0F7SH00"/>
<dbReference type="EMBL" id="LN483167">
    <property type="protein sequence ID" value="CDZ96993.1"/>
    <property type="molecule type" value="Genomic_DNA"/>
</dbReference>
<evidence type="ECO:0000313" key="2">
    <source>
        <dbReference type="EMBL" id="CDZ96993.1"/>
    </source>
</evidence>
<feature type="compositionally biased region" description="Low complexity" evidence="1">
    <location>
        <begin position="45"/>
        <end position="58"/>
    </location>
</feature>
<feature type="region of interest" description="Disordered" evidence="1">
    <location>
        <begin position="45"/>
        <end position="78"/>
    </location>
</feature>
<feature type="region of interest" description="Disordered" evidence="1">
    <location>
        <begin position="103"/>
        <end position="144"/>
    </location>
</feature>
<organism evidence="2">
    <name type="scientific">Phaffia rhodozyma</name>
    <name type="common">Yeast</name>
    <name type="synonym">Xanthophyllomyces dendrorhous</name>
    <dbReference type="NCBI Taxonomy" id="264483"/>
    <lineage>
        <taxon>Eukaryota</taxon>
        <taxon>Fungi</taxon>
        <taxon>Dikarya</taxon>
        <taxon>Basidiomycota</taxon>
        <taxon>Agaricomycotina</taxon>
        <taxon>Tremellomycetes</taxon>
        <taxon>Cystofilobasidiales</taxon>
        <taxon>Mrakiaceae</taxon>
        <taxon>Phaffia</taxon>
    </lineage>
</organism>
<protein>
    <submittedName>
        <fullName evidence="2">Uncharacterized protein</fullName>
    </submittedName>
</protein>
<reference evidence="2" key="1">
    <citation type="submission" date="2014-08" db="EMBL/GenBank/DDBJ databases">
        <authorList>
            <person name="Sharma Rahul"/>
            <person name="Thines Marco"/>
        </authorList>
    </citation>
    <scope>NUCLEOTIDE SEQUENCE</scope>
</reference>
<feature type="compositionally biased region" description="Low complexity" evidence="1">
    <location>
        <begin position="116"/>
        <end position="126"/>
    </location>
</feature>
<proteinExistence type="predicted"/>
<name>A0A0F7SH00_PHARH</name>